<dbReference type="GeneID" id="119728280"/>
<dbReference type="AlphaFoldDB" id="A0A913ZXL1"/>
<evidence type="ECO:0000256" key="1">
    <source>
        <dbReference type="ARBA" id="ARBA00004123"/>
    </source>
</evidence>
<evidence type="ECO:0000313" key="11">
    <source>
        <dbReference type="Proteomes" id="UP000887568"/>
    </source>
</evidence>
<feature type="region of interest" description="Disordered" evidence="8">
    <location>
        <begin position="256"/>
        <end position="278"/>
    </location>
</feature>
<dbReference type="SMART" id="SM00355">
    <property type="entry name" value="ZnF_C2H2"/>
    <property type="match status" value="3"/>
</dbReference>
<feature type="region of interest" description="Disordered" evidence="8">
    <location>
        <begin position="159"/>
        <end position="227"/>
    </location>
</feature>
<keyword evidence="2" id="KW-0479">Metal-binding</keyword>
<evidence type="ECO:0000256" key="3">
    <source>
        <dbReference type="ARBA" id="ARBA00022737"/>
    </source>
</evidence>
<dbReference type="InterPro" id="IPR013087">
    <property type="entry name" value="Znf_C2H2_type"/>
</dbReference>
<reference evidence="10" key="1">
    <citation type="submission" date="2022-11" db="UniProtKB">
        <authorList>
            <consortium name="EnsemblMetazoa"/>
        </authorList>
    </citation>
    <scope>IDENTIFICATION</scope>
</reference>
<dbReference type="FunFam" id="3.30.160.60:FF:000018">
    <property type="entry name" value="Krueppel-like factor 15"/>
    <property type="match status" value="1"/>
</dbReference>
<evidence type="ECO:0000256" key="5">
    <source>
        <dbReference type="ARBA" id="ARBA00022833"/>
    </source>
</evidence>
<dbReference type="PROSITE" id="PS00028">
    <property type="entry name" value="ZINC_FINGER_C2H2_1"/>
    <property type="match status" value="3"/>
</dbReference>
<dbReference type="PANTHER" id="PTHR23235">
    <property type="entry name" value="KRUEPPEL-LIKE TRANSCRIPTION FACTOR"/>
    <property type="match status" value="1"/>
</dbReference>
<feature type="domain" description="C2H2-type" evidence="9">
    <location>
        <begin position="356"/>
        <end position="378"/>
    </location>
</feature>
<keyword evidence="11" id="KW-1185">Reference proteome</keyword>
<dbReference type="GO" id="GO:0000981">
    <property type="term" value="F:DNA-binding transcription factor activity, RNA polymerase II-specific"/>
    <property type="evidence" value="ECO:0007669"/>
    <property type="project" value="TreeGrafter"/>
</dbReference>
<feature type="domain" description="C2H2-type" evidence="9">
    <location>
        <begin position="326"/>
        <end position="355"/>
    </location>
</feature>
<dbReference type="FunFam" id="3.30.160.60:FF:000021">
    <property type="entry name" value="Basic krueppel-like factor 3"/>
    <property type="match status" value="1"/>
</dbReference>
<dbReference type="Proteomes" id="UP000887568">
    <property type="component" value="Unplaced"/>
</dbReference>
<comment type="subcellular location">
    <subcellularLocation>
        <location evidence="1">Nucleus</location>
    </subcellularLocation>
</comment>
<feature type="domain" description="C2H2-type" evidence="9">
    <location>
        <begin position="296"/>
        <end position="325"/>
    </location>
</feature>
<dbReference type="OMA" id="MQCEYIT"/>
<accession>A0A913ZXL1</accession>
<evidence type="ECO:0000256" key="8">
    <source>
        <dbReference type="SAM" id="MobiDB-lite"/>
    </source>
</evidence>
<evidence type="ECO:0000256" key="7">
    <source>
        <dbReference type="PROSITE-ProRule" id="PRU00042"/>
    </source>
</evidence>
<keyword evidence="4 7" id="KW-0863">Zinc-finger</keyword>
<dbReference type="SUPFAM" id="SSF57667">
    <property type="entry name" value="beta-beta-alpha zinc fingers"/>
    <property type="match status" value="2"/>
</dbReference>
<dbReference type="Gene3D" id="3.30.160.60">
    <property type="entry name" value="Classic Zinc Finger"/>
    <property type="match status" value="3"/>
</dbReference>
<sequence length="378" mass="42786">MAATTDSRRQTTSPSNVKSCVERAGMMARNKYCAYERCNEDIIKSRRLAWARGKWNVEDQVYNACDQCMKTFCDKHVASNEHPCFHTGPNTQVTRSKMRGKGATQQEQYKDDVNNSLSSGRHDGVIVYRGITREKHKRATSRWPTPLPNCKRPYLSASSLQQEEEYQTEPVDLSMNGTRGHGSNKRSTDASDMDDSPVDLKKHAGSLVVSSSPIPHRPGREEDDRPTVTLESITKSGAGALIKVAQAADPVAVDYRHMGPWHPGRPRRTSSSETSLRGTRAATELVLDNGKRRRVHRCTFQGCNKVYTKSSHLKAHMRTHTGEKPYKCTWEGCGWSFARSDELTRHFRKHTGDKPFKCPQCERAFSRSDHLSLHMKRH</sequence>
<evidence type="ECO:0000313" key="10">
    <source>
        <dbReference type="EnsemblMetazoa" id="XP_038056383.1"/>
    </source>
</evidence>
<name>A0A913ZXL1_PATMI</name>
<organism evidence="10 11">
    <name type="scientific">Patiria miniata</name>
    <name type="common">Bat star</name>
    <name type="synonym">Asterina miniata</name>
    <dbReference type="NCBI Taxonomy" id="46514"/>
    <lineage>
        <taxon>Eukaryota</taxon>
        <taxon>Metazoa</taxon>
        <taxon>Echinodermata</taxon>
        <taxon>Eleutherozoa</taxon>
        <taxon>Asterozoa</taxon>
        <taxon>Asteroidea</taxon>
        <taxon>Valvatacea</taxon>
        <taxon>Valvatida</taxon>
        <taxon>Asterinidae</taxon>
        <taxon>Patiria</taxon>
    </lineage>
</organism>
<evidence type="ECO:0000256" key="6">
    <source>
        <dbReference type="ARBA" id="ARBA00023242"/>
    </source>
</evidence>
<dbReference type="GO" id="GO:0005634">
    <property type="term" value="C:nucleus"/>
    <property type="evidence" value="ECO:0007669"/>
    <property type="project" value="UniProtKB-SubCell"/>
</dbReference>
<dbReference type="RefSeq" id="XP_038056383.1">
    <property type="nucleotide sequence ID" value="XM_038200455.1"/>
</dbReference>
<dbReference type="EnsemblMetazoa" id="XM_038200455.1">
    <property type="protein sequence ID" value="XP_038056383.1"/>
    <property type="gene ID" value="LOC119728280"/>
</dbReference>
<dbReference type="InterPro" id="IPR036236">
    <property type="entry name" value="Znf_C2H2_sf"/>
</dbReference>
<dbReference type="GO" id="GO:0000978">
    <property type="term" value="F:RNA polymerase II cis-regulatory region sequence-specific DNA binding"/>
    <property type="evidence" value="ECO:0007669"/>
    <property type="project" value="TreeGrafter"/>
</dbReference>
<evidence type="ECO:0000256" key="2">
    <source>
        <dbReference type="ARBA" id="ARBA00022723"/>
    </source>
</evidence>
<dbReference type="Pfam" id="PF00096">
    <property type="entry name" value="zf-C2H2"/>
    <property type="match status" value="3"/>
</dbReference>
<keyword evidence="5" id="KW-0862">Zinc</keyword>
<dbReference type="PROSITE" id="PS50157">
    <property type="entry name" value="ZINC_FINGER_C2H2_2"/>
    <property type="match status" value="3"/>
</dbReference>
<dbReference type="OrthoDB" id="4748970at2759"/>
<dbReference type="PANTHER" id="PTHR23235:SF150">
    <property type="entry name" value="KRUEPPEL-LIKE FACTOR LUNA"/>
    <property type="match status" value="1"/>
</dbReference>
<keyword evidence="3" id="KW-0677">Repeat</keyword>
<protein>
    <recommendedName>
        <fullName evidence="9">C2H2-type domain-containing protein</fullName>
    </recommendedName>
</protein>
<evidence type="ECO:0000256" key="4">
    <source>
        <dbReference type="ARBA" id="ARBA00022771"/>
    </source>
</evidence>
<keyword evidence="6" id="KW-0539">Nucleus</keyword>
<dbReference type="FunFam" id="3.30.160.60:FF:000736">
    <property type="entry name" value="Zinc finger protein 423"/>
    <property type="match status" value="1"/>
</dbReference>
<evidence type="ECO:0000259" key="9">
    <source>
        <dbReference type="PROSITE" id="PS50157"/>
    </source>
</evidence>
<proteinExistence type="predicted"/>
<dbReference type="GO" id="GO:0008270">
    <property type="term" value="F:zinc ion binding"/>
    <property type="evidence" value="ECO:0007669"/>
    <property type="project" value="UniProtKB-KW"/>
</dbReference>
<feature type="region of interest" description="Disordered" evidence="8">
    <location>
        <begin position="92"/>
        <end position="121"/>
    </location>
</feature>